<organism evidence="1">
    <name type="scientific">Ensete ventricosum</name>
    <name type="common">Abyssinian banana</name>
    <name type="synonym">Musa ensete</name>
    <dbReference type="NCBI Taxonomy" id="4639"/>
    <lineage>
        <taxon>Eukaryota</taxon>
        <taxon>Viridiplantae</taxon>
        <taxon>Streptophyta</taxon>
        <taxon>Embryophyta</taxon>
        <taxon>Tracheophyta</taxon>
        <taxon>Spermatophyta</taxon>
        <taxon>Magnoliopsida</taxon>
        <taxon>Liliopsida</taxon>
        <taxon>Zingiberales</taxon>
        <taxon>Musaceae</taxon>
        <taxon>Ensete</taxon>
    </lineage>
</organism>
<proteinExistence type="predicted"/>
<name>A0A445MG72_ENSVE</name>
<dbReference type="Proteomes" id="UP000290560">
    <property type="component" value="Unassembled WGS sequence"/>
</dbReference>
<accession>A0A445MG72</accession>
<dbReference type="EMBL" id="KV875848">
    <property type="protein sequence ID" value="RZR73191.1"/>
    <property type="molecule type" value="Genomic_DNA"/>
</dbReference>
<sequence length="115" mass="13024">MPDVINSCQAVTQELLWSTEFCCDDYSSERTERRWQAMLRPIVLPTPSILRLTSSVVAPPPLRRFCHLNRGLRSQICWKERSPASSLDTDLLEGAVSCFLPQHRSAITLRPGQIA</sequence>
<reference evidence="1" key="1">
    <citation type="journal article" date="2018" name="Data Brief">
        <title>Genome sequence data from 17 accessions of Ensete ventricosum, a staple food crop for millions in Ethiopia.</title>
        <authorList>
            <person name="Yemataw Z."/>
            <person name="Muzemil S."/>
            <person name="Ambachew D."/>
            <person name="Tripathi L."/>
            <person name="Tesfaye K."/>
            <person name="Chala A."/>
            <person name="Farbos A."/>
            <person name="O'Neill P."/>
            <person name="Moore K."/>
            <person name="Grant M."/>
            <person name="Studholme D.J."/>
        </authorList>
    </citation>
    <scope>NUCLEOTIDE SEQUENCE [LARGE SCALE GENOMIC DNA]</scope>
    <source>
        <tissue evidence="1">Leaf</tissue>
    </source>
</reference>
<gene>
    <name evidence="1" type="ORF">BHM03_00021286</name>
</gene>
<dbReference type="AlphaFoldDB" id="A0A445MG72"/>
<evidence type="ECO:0000313" key="1">
    <source>
        <dbReference type="EMBL" id="RZR73191.1"/>
    </source>
</evidence>
<protein>
    <submittedName>
        <fullName evidence="1">Uncharacterized protein</fullName>
    </submittedName>
</protein>